<accession>A0ABT4K6K4</accession>
<dbReference type="Proteomes" id="UP001527392">
    <property type="component" value="Unassembled WGS sequence"/>
</dbReference>
<protein>
    <submittedName>
        <fullName evidence="1">XkdX family protein</fullName>
    </submittedName>
</protein>
<dbReference type="Pfam" id="PF09693">
    <property type="entry name" value="Phage_XkdX"/>
    <property type="match status" value="1"/>
</dbReference>
<dbReference type="InterPro" id="IPR010022">
    <property type="entry name" value="XkdX"/>
</dbReference>
<organism evidence="1 2">
    <name type="scientific">Limosilactobacillus vaginalis</name>
    <dbReference type="NCBI Taxonomy" id="1633"/>
    <lineage>
        <taxon>Bacteria</taxon>
        <taxon>Bacillati</taxon>
        <taxon>Bacillota</taxon>
        <taxon>Bacilli</taxon>
        <taxon>Lactobacillales</taxon>
        <taxon>Lactobacillaceae</taxon>
        <taxon>Limosilactobacillus</taxon>
    </lineage>
</organism>
<evidence type="ECO:0000313" key="1">
    <source>
        <dbReference type="EMBL" id="MCZ3781355.1"/>
    </source>
</evidence>
<reference evidence="1 2" key="1">
    <citation type="submission" date="2022-01" db="EMBL/GenBank/DDBJ databases">
        <title>VMRC isolate genome collection.</title>
        <authorList>
            <person name="France M."/>
            <person name="Rutt L."/>
            <person name="Humphrys M."/>
            <person name="Ravel J."/>
        </authorList>
    </citation>
    <scope>NUCLEOTIDE SEQUENCE [LARGE SCALE GENOMIC DNA]</scope>
    <source>
        <strain evidence="1 2">C0030B4</strain>
    </source>
</reference>
<dbReference type="EMBL" id="JAKHMS010000007">
    <property type="protein sequence ID" value="MCZ3781355.1"/>
    <property type="molecule type" value="Genomic_DNA"/>
</dbReference>
<comment type="caution">
    <text evidence="1">The sequence shown here is derived from an EMBL/GenBank/DDBJ whole genome shotgun (WGS) entry which is preliminary data.</text>
</comment>
<sequence length="43" mass="4987">MFEIYLSYYQMGLFTADDIALFVRAKDLTQEQADQILKPTAQV</sequence>
<dbReference type="RefSeq" id="WP_269257258.1">
    <property type="nucleotide sequence ID" value="NZ_JAKHMK010000006.1"/>
</dbReference>
<gene>
    <name evidence="1" type="ORF">L2504_04255</name>
</gene>
<keyword evidence="2" id="KW-1185">Reference proteome</keyword>
<name>A0ABT4K6K4_9LACO</name>
<evidence type="ECO:0000313" key="2">
    <source>
        <dbReference type="Proteomes" id="UP001527392"/>
    </source>
</evidence>
<proteinExistence type="predicted"/>